<keyword evidence="7" id="KW-0233">DNA recombination</keyword>
<dbReference type="GO" id="GO:0140664">
    <property type="term" value="F:ATP-dependent DNA damage sensor activity"/>
    <property type="evidence" value="ECO:0007669"/>
    <property type="project" value="InterPro"/>
</dbReference>
<keyword evidence="12" id="KW-1185">Reference proteome</keyword>
<name>M9SL52_METAX</name>
<proteinExistence type="inferred from homology"/>
<dbReference type="SUPFAM" id="SSF52540">
    <property type="entry name" value="P-loop containing nucleoside triphosphate hydrolases"/>
    <property type="match status" value="1"/>
</dbReference>
<protein>
    <recommendedName>
        <fullName evidence="2 9">DNA repair and recombination protein RadB</fullName>
    </recommendedName>
</protein>
<dbReference type="GO" id="GO:0003684">
    <property type="term" value="F:damaged DNA binding"/>
    <property type="evidence" value="ECO:0007669"/>
    <property type="project" value="InterPro"/>
</dbReference>
<evidence type="ECO:0000256" key="4">
    <source>
        <dbReference type="ARBA" id="ARBA00022763"/>
    </source>
</evidence>
<dbReference type="InterPro" id="IPR011939">
    <property type="entry name" value="DNA_repair_and_recomb_RadB"/>
</dbReference>
<evidence type="ECO:0000256" key="1">
    <source>
        <dbReference type="ARBA" id="ARBA00006876"/>
    </source>
</evidence>
<dbReference type="InterPro" id="IPR027417">
    <property type="entry name" value="P-loop_NTPase"/>
</dbReference>
<dbReference type="OrthoDB" id="17644at2157"/>
<dbReference type="PANTHER" id="PTHR22942">
    <property type="entry name" value="RECA/RAD51/RADA DNA STRAND-PAIRING FAMILY MEMBER"/>
    <property type="match status" value="1"/>
</dbReference>
<keyword evidence="3" id="KW-0547">Nucleotide-binding</keyword>
<dbReference type="InterPro" id="IPR013632">
    <property type="entry name" value="Rad51_C"/>
</dbReference>
<comment type="function">
    <text evidence="8">Involved in DNA repair and in homologous recombination. May regulate the cleavage reactions of the branch-structured DNA. Has a very weak ATPase activity that is not stimulated by DNA. Binds DNA but does not promote DNA strands exchange.</text>
</comment>
<accession>M9SL52</accession>
<dbReference type="PROSITE" id="PS50162">
    <property type="entry name" value="RECA_2"/>
    <property type="match status" value="1"/>
</dbReference>
<dbReference type="HOGENOM" id="CLU_041732_2_0_2"/>
<evidence type="ECO:0000256" key="6">
    <source>
        <dbReference type="ARBA" id="ARBA00023125"/>
    </source>
</evidence>
<evidence type="ECO:0000256" key="2">
    <source>
        <dbReference type="ARBA" id="ARBA00018143"/>
    </source>
</evidence>
<dbReference type="eggNOG" id="arCOG00417">
    <property type="taxonomic scope" value="Archaea"/>
</dbReference>
<comment type="similarity">
    <text evidence="1">Belongs to the eukaryotic RecA-like protein family. RadB subfamily.</text>
</comment>
<dbReference type="EMBL" id="CP004049">
    <property type="protein sequence ID" value="AGI86177.1"/>
    <property type="molecule type" value="Genomic_DNA"/>
</dbReference>
<organism evidence="11 12">
    <name type="scientific">Methanomethylophilus alvi (strain Mx1201)</name>
    <dbReference type="NCBI Taxonomy" id="1236689"/>
    <lineage>
        <taxon>Archaea</taxon>
        <taxon>Methanobacteriati</taxon>
        <taxon>Thermoplasmatota</taxon>
        <taxon>Thermoplasmata</taxon>
        <taxon>Methanomassiliicoccales</taxon>
        <taxon>Methanomethylophilaceae</taxon>
        <taxon>Methanomethylophilus</taxon>
    </lineage>
</organism>
<dbReference type="InterPro" id="IPR003593">
    <property type="entry name" value="AAA+_ATPase"/>
</dbReference>
<dbReference type="Pfam" id="PF08423">
    <property type="entry name" value="Rad51"/>
    <property type="match status" value="1"/>
</dbReference>
<keyword evidence="6" id="KW-0238">DNA-binding</keyword>
<sequence>MNRIPTGCKSLDSLLGGGIEAGSVTLFYGEAGCGKTNICLQMAYNVIRDGKKVAFVDTEGLSYDRIHQIFKDDLLVNNLLVFQVHSFLEQADRVEQISKIARNGLLGLIVVDSMTMFYRLNYDNQEMKNSFIRQTETLLNIAREYEVPVLITSQVYTNITTGSIEFLGGHAMHHNAKTIIRIDLRGNGVRTAVIKKHRSLPEGRTAMFRITADGVRDM</sequence>
<dbReference type="AlphaFoldDB" id="M9SL52"/>
<dbReference type="InParanoid" id="M9SL52"/>
<dbReference type="Gene3D" id="3.40.50.300">
    <property type="entry name" value="P-loop containing nucleotide triphosphate hydrolases"/>
    <property type="match status" value="1"/>
</dbReference>
<evidence type="ECO:0000256" key="5">
    <source>
        <dbReference type="ARBA" id="ARBA00022840"/>
    </source>
</evidence>
<dbReference type="PIRSF" id="PIRSF003336">
    <property type="entry name" value="RadB"/>
    <property type="match status" value="1"/>
</dbReference>
<evidence type="ECO:0000256" key="7">
    <source>
        <dbReference type="ARBA" id="ARBA00023172"/>
    </source>
</evidence>
<evidence type="ECO:0000313" key="12">
    <source>
        <dbReference type="Proteomes" id="UP000012672"/>
    </source>
</evidence>
<gene>
    <name evidence="11" type="ORF">MMALV_14520</name>
</gene>
<evidence type="ECO:0000259" key="10">
    <source>
        <dbReference type="PROSITE" id="PS50162"/>
    </source>
</evidence>
<dbReference type="KEGG" id="max:MMALV_14520"/>
<dbReference type="SMART" id="SM00382">
    <property type="entry name" value="AAA"/>
    <property type="match status" value="1"/>
</dbReference>
<dbReference type="STRING" id="1236689.MMALV_14520"/>
<keyword evidence="4" id="KW-0227">DNA damage</keyword>
<dbReference type="PRINTS" id="PR01874">
    <property type="entry name" value="DNAREPAIRADA"/>
</dbReference>
<keyword evidence="5" id="KW-0067">ATP-binding</keyword>
<evidence type="ECO:0000313" key="11">
    <source>
        <dbReference type="EMBL" id="AGI86177.1"/>
    </source>
</evidence>
<dbReference type="NCBIfam" id="TIGR02237">
    <property type="entry name" value="recomb_radB"/>
    <property type="match status" value="1"/>
</dbReference>
<feature type="domain" description="RecA family profile 1" evidence="10">
    <location>
        <begin position="1"/>
        <end position="155"/>
    </location>
</feature>
<dbReference type="GO" id="GO:0005524">
    <property type="term" value="F:ATP binding"/>
    <property type="evidence" value="ECO:0007669"/>
    <property type="project" value="UniProtKB-KW"/>
</dbReference>
<dbReference type="GO" id="GO:0006281">
    <property type="term" value="P:DNA repair"/>
    <property type="evidence" value="ECO:0007669"/>
    <property type="project" value="InterPro"/>
</dbReference>
<evidence type="ECO:0000256" key="3">
    <source>
        <dbReference type="ARBA" id="ARBA00022741"/>
    </source>
</evidence>
<dbReference type="PANTHER" id="PTHR22942:SF47">
    <property type="entry name" value="DNA REPAIR AND RECOMBINATION PROTEIN RADB"/>
    <property type="match status" value="1"/>
</dbReference>
<evidence type="ECO:0000256" key="9">
    <source>
        <dbReference type="NCBIfam" id="TIGR02237"/>
    </source>
</evidence>
<dbReference type="Proteomes" id="UP000012672">
    <property type="component" value="Chromosome"/>
</dbReference>
<dbReference type="GO" id="GO:0006310">
    <property type="term" value="P:DNA recombination"/>
    <property type="evidence" value="ECO:0007669"/>
    <property type="project" value="UniProtKB-KW"/>
</dbReference>
<evidence type="ECO:0000256" key="8">
    <source>
        <dbReference type="ARBA" id="ARBA00024641"/>
    </source>
</evidence>
<reference evidence="11 12" key="1">
    <citation type="journal article" date="2012" name="J. Bacteriol.">
        <title>Genome sequence of 'Candidatus Methanomethylophilus alvus' Mx1201, a methanogenic archaeon from the human gut belonging to a seventh order of methanogens.</title>
        <authorList>
            <person name="Borrel G."/>
            <person name="Harris H.M."/>
            <person name="Tottey W."/>
            <person name="Mihajlovski A."/>
            <person name="Parisot N."/>
            <person name="Peyretaillade E."/>
            <person name="Peyret P."/>
            <person name="Gribaldo S."/>
            <person name="O'Toole P.W."/>
            <person name="Brugere J.F."/>
        </authorList>
    </citation>
    <scope>NUCLEOTIDE SEQUENCE [LARGE SCALE GENOMIC DNA]</scope>
    <source>
        <strain evidence="11 12">Mx1201</strain>
    </source>
</reference>
<dbReference type="InterPro" id="IPR020588">
    <property type="entry name" value="RecA_ATP-bd"/>
</dbReference>